<keyword evidence="5 7" id="KW-0627">Porphyrin biosynthesis</keyword>
<keyword evidence="10" id="KW-1185">Reference proteome</keyword>
<dbReference type="InterPro" id="IPR001015">
    <property type="entry name" value="Ferrochelatase"/>
</dbReference>
<dbReference type="InterPro" id="IPR033659">
    <property type="entry name" value="Ferrochelatase_N"/>
</dbReference>
<dbReference type="PROSITE" id="PS00534">
    <property type="entry name" value="FERROCHELATASE"/>
    <property type="match status" value="1"/>
</dbReference>
<dbReference type="CDD" id="cd03411">
    <property type="entry name" value="Ferrochelatase_N"/>
    <property type="match status" value="1"/>
</dbReference>
<dbReference type="AlphaFoldDB" id="A0A512H3N5"/>
<dbReference type="GO" id="GO:0004325">
    <property type="term" value="F:ferrochelatase activity"/>
    <property type="evidence" value="ECO:0007669"/>
    <property type="project" value="UniProtKB-UniRule"/>
</dbReference>
<dbReference type="CDD" id="cd00419">
    <property type="entry name" value="Ferrochelatase_C"/>
    <property type="match status" value="1"/>
</dbReference>
<comment type="caution">
    <text evidence="9">The sequence shown here is derived from an EMBL/GenBank/DDBJ whole genome shotgun (WGS) entry which is preliminary data.</text>
</comment>
<keyword evidence="4 7" id="KW-0456">Lyase</keyword>
<comment type="catalytic activity">
    <reaction evidence="7 8">
        <text>heme b + 2 H(+) = protoporphyrin IX + Fe(2+)</text>
        <dbReference type="Rhea" id="RHEA:22584"/>
        <dbReference type="ChEBI" id="CHEBI:15378"/>
        <dbReference type="ChEBI" id="CHEBI:29033"/>
        <dbReference type="ChEBI" id="CHEBI:57306"/>
        <dbReference type="ChEBI" id="CHEBI:60344"/>
        <dbReference type="EC" id="4.98.1.1"/>
    </reaction>
</comment>
<dbReference type="Pfam" id="PF00762">
    <property type="entry name" value="Ferrochelatase"/>
    <property type="match status" value="1"/>
</dbReference>
<dbReference type="PANTHER" id="PTHR11108">
    <property type="entry name" value="FERROCHELATASE"/>
    <property type="match status" value="1"/>
</dbReference>
<dbReference type="SUPFAM" id="SSF53800">
    <property type="entry name" value="Chelatase"/>
    <property type="match status" value="1"/>
</dbReference>
<evidence type="ECO:0000256" key="5">
    <source>
        <dbReference type="ARBA" id="ARBA00023244"/>
    </source>
</evidence>
<keyword evidence="7" id="KW-0479">Metal-binding</keyword>
<evidence type="ECO:0000313" key="9">
    <source>
        <dbReference type="EMBL" id="GEO80051.1"/>
    </source>
</evidence>
<dbReference type="Gene3D" id="3.40.50.1400">
    <property type="match status" value="2"/>
</dbReference>
<name>A0A512H3N5_9PROT</name>
<comment type="subcellular location">
    <subcellularLocation>
        <location evidence="7 8">Cytoplasm</location>
    </subcellularLocation>
</comment>
<sequence>MARVAVVLFNLGGPNSLEAVRPFLFNLFNDPAIMNVPGPIRYALAKVISWRRAPIARDIYARLGGHSPLLEQTQIQAEALESLLAERGHDVHCFVAMRYWEPFISEAVARVQAMNPDHLILLPLYPQFSGTTAGSSLAQWAEEAQKAGLEVPTNRICCYPTEPGLVAAMAELTAVRVAQARRVGEPVVLFSAHGLPRKIIEAGDPYQKQVEETVAAVVDRLGAPTIEARLCFQSRVGPMEWIGPSTEDEITRAGAAGRPVVVVPVAFVSEHSETLVELDLEYAHLASHKGVPLYLRVPTVGRHPAFIGGLADLVERAVRVKDGPSTHINRRICDTVCRRCPNRPTAA</sequence>
<dbReference type="EMBL" id="BJZO01000003">
    <property type="protein sequence ID" value="GEO80051.1"/>
    <property type="molecule type" value="Genomic_DNA"/>
</dbReference>
<dbReference type="GO" id="GO:0006783">
    <property type="term" value="P:heme biosynthetic process"/>
    <property type="evidence" value="ECO:0007669"/>
    <property type="project" value="UniProtKB-UniRule"/>
</dbReference>
<evidence type="ECO:0000256" key="4">
    <source>
        <dbReference type="ARBA" id="ARBA00023239"/>
    </source>
</evidence>
<dbReference type="RefSeq" id="WP_147162122.1">
    <property type="nucleotide sequence ID" value="NZ_BJZO01000003.1"/>
</dbReference>
<protein>
    <recommendedName>
        <fullName evidence="7 8">Ferrochelatase</fullName>
        <ecNumber evidence="7 8">4.98.1.1</ecNumber>
    </recommendedName>
    <alternativeName>
        <fullName evidence="7">Heme synthase</fullName>
    </alternativeName>
    <alternativeName>
        <fullName evidence="7">Protoheme ferro-lyase</fullName>
    </alternativeName>
</protein>
<evidence type="ECO:0000256" key="3">
    <source>
        <dbReference type="ARBA" id="ARBA00023133"/>
    </source>
</evidence>
<dbReference type="Proteomes" id="UP000321567">
    <property type="component" value="Unassembled WGS sequence"/>
</dbReference>
<evidence type="ECO:0000256" key="1">
    <source>
        <dbReference type="ARBA" id="ARBA00007718"/>
    </source>
</evidence>
<dbReference type="InterPro" id="IPR033644">
    <property type="entry name" value="Ferrochelatase_C"/>
</dbReference>
<evidence type="ECO:0000313" key="10">
    <source>
        <dbReference type="Proteomes" id="UP000321567"/>
    </source>
</evidence>
<keyword evidence="7 8" id="KW-0963">Cytoplasm</keyword>
<dbReference type="UniPathway" id="UPA00252">
    <property type="reaction ID" value="UER00325"/>
</dbReference>
<dbReference type="HAMAP" id="MF_00323">
    <property type="entry name" value="Ferrochelatase"/>
    <property type="match status" value="1"/>
</dbReference>
<dbReference type="PANTHER" id="PTHR11108:SF1">
    <property type="entry name" value="FERROCHELATASE, MITOCHONDRIAL"/>
    <property type="match status" value="1"/>
</dbReference>
<feature type="binding site" evidence="7">
    <location>
        <position position="273"/>
    </location>
    <ligand>
        <name>Fe(2+)</name>
        <dbReference type="ChEBI" id="CHEBI:29033"/>
    </ligand>
</feature>
<comment type="similarity">
    <text evidence="1 7 8">Belongs to the ferrochelatase family.</text>
</comment>
<proteinExistence type="inferred from homology"/>
<organism evidence="9 10">
    <name type="scientific">Pararhodospirillum oryzae</name>
    <dbReference type="NCBI Taxonomy" id="478448"/>
    <lineage>
        <taxon>Bacteria</taxon>
        <taxon>Pseudomonadati</taxon>
        <taxon>Pseudomonadota</taxon>
        <taxon>Alphaproteobacteria</taxon>
        <taxon>Rhodospirillales</taxon>
        <taxon>Rhodospirillaceae</taxon>
        <taxon>Pararhodospirillum</taxon>
    </lineage>
</organism>
<dbReference type="GO" id="GO:0005737">
    <property type="term" value="C:cytoplasm"/>
    <property type="evidence" value="ECO:0007669"/>
    <property type="project" value="UniProtKB-SubCell"/>
</dbReference>
<evidence type="ECO:0000256" key="7">
    <source>
        <dbReference type="HAMAP-Rule" id="MF_00323"/>
    </source>
</evidence>
<gene>
    <name evidence="7 9" type="primary">hemH</name>
    <name evidence="9" type="ORF">ROR02_01820</name>
</gene>
<comment type="catalytic activity">
    <reaction evidence="6">
        <text>Fe-coproporphyrin III + 2 H(+) = coproporphyrin III + Fe(2+)</text>
        <dbReference type="Rhea" id="RHEA:49572"/>
        <dbReference type="ChEBI" id="CHEBI:15378"/>
        <dbReference type="ChEBI" id="CHEBI:29033"/>
        <dbReference type="ChEBI" id="CHEBI:68438"/>
        <dbReference type="ChEBI" id="CHEBI:131725"/>
        <dbReference type="EC" id="4.99.1.9"/>
    </reaction>
    <physiologicalReaction direction="right-to-left" evidence="6">
        <dbReference type="Rhea" id="RHEA:49574"/>
    </physiologicalReaction>
</comment>
<comment type="function">
    <text evidence="7 8">Catalyzes the ferrous insertion into protoporphyrin IX.</text>
</comment>
<accession>A0A512H3N5</accession>
<dbReference type="InterPro" id="IPR019772">
    <property type="entry name" value="Ferrochelatase_AS"/>
</dbReference>
<evidence type="ECO:0000256" key="6">
    <source>
        <dbReference type="ARBA" id="ARBA00024536"/>
    </source>
</evidence>
<keyword evidence="2 7" id="KW-0408">Iron</keyword>
<evidence type="ECO:0000256" key="2">
    <source>
        <dbReference type="ARBA" id="ARBA00023004"/>
    </source>
</evidence>
<dbReference type="EC" id="4.98.1.1" evidence="7 8"/>
<evidence type="ECO:0000256" key="8">
    <source>
        <dbReference type="RuleBase" id="RU000607"/>
    </source>
</evidence>
<dbReference type="NCBIfam" id="TIGR00109">
    <property type="entry name" value="hemH"/>
    <property type="match status" value="1"/>
</dbReference>
<comment type="pathway">
    <text evidence="7 8">Porphyrin-containing compound metabolism; protoheme biosynthesis; protoheme from protoporphyrin-IX: step 1/1.</text>
</comment>
<keyword evidence="3 7" id="KW-0350">Heme biosynthesis</keyword>
<reference evidence="9 10" key="1">
    <citation type="submission" date="2019-07" db="EMBL/GenBank/DDBJ databases">
        <title>Whole genome shotgun sequence of Rhodospirillum oryzae NBRC 107573.</title>
        <authorList>
            <person name="Hosoyama A."/>
            <person name="Uohara A."/>
            <person name="Ohji S."/>
            <person name="Ichikawa N."/>
        </authorList>
    </citation>
    <scope>NUCLEOTIDE SEQUENCE [LARGE SCALE GENOMIC DNA]</scope>
    <source>
        <strain evidence="9 10">NBRC 107573</strain>
    </source>
</reference>
<dbReference type="OrthoDB" id="9809741at2"/>
<dbReference type="GO" id="GO:0046872">
    <property type="term" value="F:metal ion binding"/>
    <property type="evidence" value="ECO:0007669"/>
    <property type="project" value="UniProtKB-KW"/>
</dbReference>
<feature type="binding site" evidence="7">
    <location>
        <position position="193"/>
    </location>
    <ligand>
        <name>Fe(2+)</name>
        <dbReference type="ChEBI" id="CHEBI:29033"/>
    </ligand>
</feature>